<dbReference type="PANTHER" id="PTHR30121:SF6">
    <property type="entry name" value="SLR6007 PROTEIN"/>
    <property type="match status" value="1"/>
</dbReference>
<reference evidence="1" key="1">
    <citation type="submission" date="2016-10" db="EMBL/GenBank/DDBJ databases">
        <authorList>
            <person name="de Groot N.N."/>
        </authorList>
    </citation>
    <scope>NUCLEOTIDE SEQUENCE</scope>
</reference>
<protein>
    <submittedName>
        <fullName evidence="1">Type IV secretory pathway, VirB4 components</fullName>
    </submittedName>
</protein>
<sequence length="893" mass="100311">MNLLDALKSKKPLTESALRQPLVADDQRELLFAPSFVDLLPVKQYLDKGIFRFRDGGLGSVFKVNTINLEATTEEHQQDVLKAVSFVLKNAISYEHVDFWLSQMFIVKTQPTDKVLDKIHTHCNKTNLLEGENEKGNNLSKNYLQEMDGHIRSLANKNGAFIDKETGEAWSLSHLEVYFCFWQEKTSSAKVKDLKEEFELIDDAIVRMEHALTQAKVETQRLDAQGYIDMMGCFFHDEKVTYKTSDLGALEEDLSQIALNRLQIKVPKEGIFEFKQGDKSKHVVYMPLEQIHDTDQINVGYLSAENKQTKLSLFDRLPVGSIWSQTTIYISQDKADEYLDKIKSSSIGNDTKSDENSNAAENAKEMSAKGDYVCRYAAGLYLTNSKESALREEVRKIKSVFGALSLDLLEPKQNPLSQDDFIRSLPFCFNYKLDRAFFRKRASLQHISTVAALSPFYGRNTGTGSAGVIKFNRGGEPLIFDPVTDKSQNAFGLLFGPSGTGKSAWLIEFLFAMMAVHKPKHVFIIEKGDSFGLFVDHCKEQGLSTNKVTIKAGSKDIHLPPFANATRLITDKDKDQERDLLGELLIVAQLMITGGEAKEADKFERSDLDTVGNAIQLAAQKTIDEDRDTTLTEDVINALSELANNNSKLSDIEKERIRNMAKSMRVYINSEFDKSIFNTSGELFPESDITQLDVGIFGSDGYESKLVVAFASLVNDINRIAEKNQFSGRPIFLLIDEAHLFTKNPLIISWILKMVKMWRKWGVWVWFATPSLDDYAGAASSMFDTIEWIICLKIKKSEATKLAKLIDLSDEQKALIASVGGAKGQYKEGVVISDNISALFRSVSMPLALALAMTEQDEKAIRQKIMKRDNCSEMQAAYSIADDILKTRNMLTG</sequence>
<dbReference type="InterPro" id="IPR022303">
    <property type="entry name" value="Conjug_Trfer_ATPase"/>
</dbReference>
<dbReference type="InterPro" id="IPR051162">
    <property type="entry name" value="T4SS_component"/>
</dbReference>
<evidence type="ECO:0000313" key="1">
    <source>
        <dbReference type="EMBL" id="SFV89213.1"/>
    </source>
</evidence>
<accession>A0A1W1E5H9</accession>
<dbReference type="Gene3D" id="3.40.50.300">
    <property type="entry name" value="P-loop containing nucleotide triphosphate hydrolases"/>
    <property type="match status" value="1"/>
</dbReference>
<dbReference type="EMBL" id="FPHZ01000213">
    <property type="protein sequence ID" value="SFV89213.1"/>
    <property type="molecule type" value="Genomic_DNA"/>
</dbReference>
<gene>
    <name evidence="1" type="ORF">MNB_SUP05-SYMBIONT-5-367</name>
</gene>
<dbReference type="Pfam" id="PF11130">
    <property type="entry name" value="TraC_F_IV"/>
    <property type="match status" value="1"/>
</dbReference>
<dbReference type="Gene3D" id="1.10.8.730">
    <property type="match status" value="1"/>
</dbReference>
<dbReference type="AlphaFoldDB" id="A0A1W1E5H9"/>
<dbReference type="InterPro" id="IPR025955">
    <property type="entry name" value="TraC/Conjuga_ATPase"/>
</dbReference>
<proteinExistence type="predicted"/>
<dbReference type="PANTHER" id="PTHR30121">
    <property type="entry name" value="UNCHARACTERIZED PROTEIN YJGR-RELATED"/>
    <property type="match status" value="1"/>
</dbReference>
<name>A0A1W1E5H9_9ZZZZ</name>
<dbReference type="InterPro" id="IPR027417">
    <property type="entry name" value="P-loop_NTPase"/>
</dbReference>
<dbReference type="NCBIfam" id="TIGR03744">
    <property type="entry name" value="traC_PFL_4706"/>
    <property type="match status" value="1"/>
</dbReference>
<organism evidence="1">
    <name type="scientific">hydrothermal vent metagenome</name>
    <dbReference type="NCBI Taxonomy" id="652676"/>
    <lineage>
        <taxon>unclassified sequences</taxon>
        <taxon>metagenomes</taxon>
        <taxon>ecological metagenomes</taxon>
    </lineage>
</organism>
<dbReference type="SUPFAM" id="SSF52540">
    <property type="entry name" value="P-loop containing nucleoside triphosphate hydrolases"/>
    <property type="match status" value="1"/>
</dbReference>